<organism evidence="2 3">
    <name type="scientific">Sphaerisporangium rubeum</name>
    <dbReference type="NCBI Taxonomy" id="321317"/>
    <lineage>
        <taxon>Bacteria</taxon>
        <taxon>Bacillati</taxon>
        <taxon>Actinomycetota</taxon>
        <taxon>Actinomycetes</taxon>
        <taxon>Streptosporangiales</taxon>
        <taxon>Streptosporangiaceae</taxon>
        <taxon>Sphaerisporangium</taxon>
    </lineage>
</organism>
<feature type="compositionally biased region" description="Basic residues" evidence="1">
    <location>
        <begin position="78"/>
        <end position="98"/>
    </location>
</feature>
<dbReference type="Proteomes" id="UP000555564">
    <property type="component" value="Unassembled WGS sequence"/>
</dbReference>
<accession>A0A7X0IKR4</accession>
<evidence type="ECO:0000313" key="2">
    <source>
        <dbReference type="EMBL" id="MBB6475482.1"/>
    </source>
</evidence>
<protein>
    <submittedName>
        <fullName evidence="2">Uncharacterized protein</fullName>
    </submittedName>
</protein>
<sequence>MSPLKDDHGHLKPLRTQITRDSGPGAGVGHHPAHPSADQHVPHAAALTQHPPDHVQALGPAELDQQQIGPRPRGPRTVPRHHGRPHGPLAHKRRHGRLPRSPPDRLRYGGYDTSRQLRVKMYRVYLPKSPQGW</sequence>
<reference evidence="2 3" key="1">
    <citation type="submission" date="2020-08" db="EMBL/GenBank/DDBJ databases">
        <title>Sequencing the genomes of 1000 actinobacteria strains.</title>
        <authorList>
            <person name="Klenk H.-P."/>
        </authorList>
    </citation>
    <scope>NUCLEOTIDE SEQUENCE [LARGE SCALE GENOMIC DNA]</scope>
    <source>
        <strain evidence="2 3">DSM 44936</strain>
    </source>
</reference>
<feature type="compositionally biased region" description="Basic and acidic residues" evidence="1">
    <location>
        <begin position="1"/>
        <end position="10"/>
    </location>
</feature>
<evidence type="ECO:0000313" key="3">
    <source>
        <dbReference type="Proteomes" id="UP000555564"/>
    </source>
</evidence>
<evidence type="ECO:0000256" key="1">
    <source>
        <dbReference type="SAM" id="MobiDB-lite"/>
    </source>
</evidence>
<dbReference type="RefSeq" id="WP_184984838.1">
    <property type="nucleotide sequence ID" value="NZ_BAAALO010000007.1"/>
</dbReference>
<dbReference type="AlphaFoldDB" id="A0A7X0IKR4"/>
<name>A0A7X0IKR4_9ACTN</name>
<keyword evidence="3" id="KW-1185">Reference proteome</keyword>
<gene>
    <name evidence="2" type="ORF">BJ992_004913</name>
</gene>
<dbReference type="EMBL" id="JACHIU010000001">
    <property type="protein sequence ID" value="MBB6475482.1"/>
    <property type="molecule type" value="Genomic_DNA"/>
</dbReference>
<feature type="region of interest" description="Disordered" evidence="1">
    <location>
        <begin position="1"/>
        <end position="112"/>
    </location>
</feature>
<proteinExistence type="predicted"/>
<comment type="caution">
    <text evidence="2">The sequence shown here is derived from an EMBL/GenBank/DDBJ whole genome shotgun (WGS) entry which is preliminary data.</text>
</comment>